<dbReference type="PANTHER" id="PTHR46193">
    <property type="entry name" value="6-PHOSPHOGLUCONATE PHOSPHATASE"/>
    <property type="match status" value="1"/>
</dbReference>
<evidence type="ECO:0000256" key="1">
    <source>
        <dbReference type="ARBA" id="ARBA00001946"/>
    </source>
</evidence>
<evidence type="ECO:0000256" key="2">
    <source>
        <dbReference type="ARBA" id="ARBA00006171"/>
    </source>
</evidence>
<evidence type="ECO:0000256" key="5">
    <source>
        <dbReference type="ARBA" id="ARBA00023277"/>
    </source>
</evidence>
<dbReference type="EMBL" id="UNOZ01000008">
    <property type="protein sequence ID" value="SYX89189.1"/>
    <property type="molecule type" value="Genomic_DNA"/>
</dbReference>
<dbReference type="InterPro" id="IPR023214">
    <property type="entry name" value="HAD_sf"/>
</dbReference>
<dbReference type="InterPro" id="IPR051600">
    <property type="entry name" value="Beta-PGM-like"/>
</dbReference>
<dbReference type="EC" id="3.1.3.-" evidence="6"/>
<evidence type="ECO:0000256" key="4">
    <source>
        <dbReference type="ARBA" id="ARBA00022842"/>
    </source>
</evidence>
<sequence length="231" mass="25097">MPRIDVFASGYLMLTALLFDLDGTLTDTDTLHLEAFRQLLHAYDGRQLSQAQFDAQVSGRSNGELFAELFPAASAEQCQALAERKEALFREMSPHLQPLPGLLRLLEHGQAQGIGMCVVTNAPRLNAEHMLAAMGLEQRFEHVLVSDELARPKPDPLPYLTGLQRLGTEAAQALAFEDSLPGVKAASGAGIYTVGIATTQTPERLMAAGAQLVIDDFNDPRLWALIEAMQG</sequence>
<evidence type="ECO:0000313" key="6">
    <source>
        <dbReference type="EMBL" id="SYX89189.1"/>
    </source>
</evidence>
<dbReference type="InterPro" id="IPR041492">
    <property type="entry name" value="HAD_2"/>
</dbReference>
<dbReference type="SFLD" id="SFLDG01135">
    <property type="entry name" value="C1.5.6:_HAD__Beta-PGM__Phospha"/>
    <property type="match status" value="1"/>
</dbReference>
<keyword evidence="6" id="KW-0378">Hydrolase</keyword>
<keyword evidence="4" id="KW-0460">Magnesium</keyword>
<dbReference type="InterPro" id="IPR023198">
    <property type="entry name" value="PGP-like_dom2"/>
</dbReference>
<name>A0A383RQ32_9PSED</name>
<comment type="cofactor">
    <cofactor evidence="1">
        <name>Mg(2+)</name>
        <dbReference type="ChEBI" id="CHEBI:18420"/>
    </cofactor>
</comment>
<dbReference type="GO" id="GO:0046872">
    <property type="term" value="F:metal ion binding"/>
    <property type="evidence" value="ECO:0007669"/>
    <property type="project" value="UniProtKB-KW"/>
</dbReference>
<reference evidence="7" key="1">
    <citation type="submission" date="2018-08" db="EMBL/GenBank/DDBJ databases">
        <authorList>
            <person name="Blom J."/>
        </authorList>
    </citation>
    <scope>NUCLEOTIDE SEQUENCE [LARGE SCALE GENOMIC DNA]</scope>
    <source>
        <strain evidence="7">CCOS 865</strain>
    </source>
</reference>
<accession>A0A383RQ32</accession>
<comment type="similarity">
    <text evidence="2">Belongs to the HAD-like hydrolase superfamily. CbbY/CbbZ/Gph/YieH family.</text>
</comment>
<dbReference type="Gene3D" id="1.10.150.240">
    <property type="entry name" value="Putative phosphatase, domain 2"/>
    <property type="match status" value="1"/>
</dbReference>
<dbReference type="InterPro" id="IPR036412">
    <property type="entry name" value="HAD-like_sf"/>
</dbReference>
<dbReference type="GO" id="GO:0016787">
    <property type="term" value="F:hydrolase activity"/>
    <property type="evidence" value="ECO:0007669"/>
    <property type="project" value="UniProtKB-KW"/>
</dbReference>
<dbReference type="Pfam" id="PF13419">
    <property type="entry name" value="HAD_2"/>
    <property type="match status" value="1"/>
</dbReference>
<keyword evidence="3" id="KW-0479">Metal-binding</keyword>
<organism evidence="6 7">
    <name type="scientific">Pseudomonas reidholzensis</name>
    <dbReference type="NCBI Taxonomy" id="1785162"/>
    <lineage>
        <taxon>Bacteria</taxon>
        <taxon>Pseudomonadati</taxon>
        <taxon>Pseudomonadota</taxon>
        <taxon>Gammaproteobacteria</taxon>
        <taxon>Pseudomonadales</taxon>
        <taxon>Pseudomonadaceae</taxon>
        <taxon>Pseudomonas</taxon>
    </lineage>
</organism>
<dbReference type="SFLD" id="SFLDG01129">
    <property type="entry name" value="C1.5:_HAD__Beta-PGM__Phosphata"/>
    <property type="match status" value="1"/>
</dbReference>
<evidence type="ECO:0000313" key="7">
    <source>
        <dbReference type="Proteomes" id="UP000263595"/>
    </source>
</evidence>
<protein>
    <submittedName>
        <fullName evidence="6">Haloacid dehalogenase-like hydrolase domain-containing protein Sgpp</fullName>
        <ecNumber evidence="6">3.1.3.-</ecNumber>
    </submittedName>
</protein>
<proteinExistence type="inferred from homology"/>
<dbReference type="NCBIfam" id="TIGR01509">
    <property type="entry name" value="HAD-SF-IA-v3"/>
    <property type="match status" value="1"/>
</dbReference>
<dbReference type="PANTHER" id="PTHR46193:SF18">
    <property type="entry name" value="HEXITOL PHOSPHATASE B"/>
    <property type="match status" value="1"/>
</dbReference>
<dbReference type="Gene3D" id="3.40.50.1000">
    <property type="entry name" value="HAD superfamily/HAD-like"/>
    <property type="match status" value="1"/>
</dbReference>
<dbReference type="SUPFAM" id="SSF56784">
    <property type="entry name" value="HAD-like"/>
    <property type="match status" value="1"/>
</dbReference>
<dbReference type="CDD" id="cd07505">
    <property type="entry name" value="HAD_BPGM-like"/>
    <property type="match status" value="1"/>
</dbReference>
<dbReference type="AlphaFoldDB" id="A0A383RQ32"/>
<gene>
    <name evidence="6" type="ORF">CCOS865_01429</name>
</gene>
<keyword evidence="5" id="KW-0119">Carbohydrate metabolism</keyword>
<dbReference type="Proteomes" id="UP000263595">
    <property type="component" value="Unassembled WGS sequence"/>
</dbReference>
<dbReference type="InterPro" id="IPR006439">
    <property type="entry name" value="HAD-SF_hydro_IA"/>
</dbReference>
<evidence type="ECO:0000256" key="3">
    <source>
        <dbReference type="ARBA" id="ARBA00022723"/>
    </source>
</evidence>
<keyword evidence="7" id="KW-1185">Reference proteome</keyword>
<dbReference type="SFLD" id="SFLDS00003">
    <property type="entry name" value="Haloacid_Dehalogenase"/>
    <property type="match status" value="1"/>
</dbReference>
<dbReference type="PRINTS" id="PR00413">
    <property type="entry name" value="HADHALOGNASE"/>
</dbReference>